<reference evidence="2 3" key="1">
    <citation type="journal article" date="2011" name="Genome Biol.">
        <title>Comparative genome sequence analysis underscores mycoparasitism as the ancestral life style of Trichoderma.</title>
        <authorList>
            <person name="Kubicek C.P."/>
            <person name="Herrera-Estrella A."/>
            <person name="Seidl-Seiboth V."/>
            <person name="Martinez D.A."/>
            <person name="Druzhinina I.S."/>
            <person name="Thon M."/>
            <person name="Zeilinger S."/>
            <person name="Casas-Flores S."/>
            <person name="Horwitz B.A."/>
            <person name="Mukherjee P.K."/>
            <person name="Mukherjee M."/>
            <person name="Kredics L."/>
            <person name="Alcaraz L.D."/>
            <person name="Aerts A."/>
            <person name="Antal Z."/>
            <person name="Atanasova L."/>
            <person name="Cervantes-Badillo M.G."/>
            <person name="Challacombe J."/>
            <person name="Chertkov O."/>
            <person name="McCluskey K."/>
            <person name="Coulpier F."/>
            <person name="Deshpande N."/>
            <person name="von Doehren H."/>
            <person name="Ebbole D.J."/>
            <person name="Esquivel-Naranjo E.U."/>
            <person name="Fekete E."/>
            <person name="Flipphi M."/>
            <person name="Glaser F."/>
            <person name="Gomez-Rodriguez E.Y."/>
            <person name="Gruber S."/>
            <person name="Han C."/>
            <person name="Henrissat B."/>
            <person name="Hermosa R."/>
            <person name="Hernandez-Onate M."/>
            <person name="Karaffa L."/>
            <person name="Kosti I."/>
            <person name="Le Crom S."/>
            <person name="Lindquist E."/>
            <person name="Lucas S."/>
            <person name="Luebeck M."/>
            <person name="Luebeck P.S."/>
            <person name="Margeot A."/>
            <person name="Metz B."/>
            <person name="Misra M."/>
            <person name="Nevalainen H."/>
            <person name="Omann M."/>
            <person name="Packer N."/>
            <person name="Perrone G."/>
            <person name="Uresti-Rivera E.E."/>
            <person name="Salamov A."/>
            <person name="Schmoll M."/>
            <person name="Seiboth B."/>
            <person name="Shapiro H."/>
            <person name="Sukno S."/>
            <person name="Tamayo-Ramos J.A."/>
            <person name="Tisch D."/>
            <person name="Wiest A."/>
            <person name="Wilkinson H.H."/>
            <person name="Zhang M."/>
            <person name="Coutinho P.M."/>
            <person name="Kenerley C.M."/>
            <person name="Monte E."/>
            <person name="Baker S.E."/>
            <person name="Grigoriev I.V."/>
        </authorList>
    </citation>
    <scope>NUCLEOTIDE SEQUENCE [LARGE SCALE GENOMIC DNA]</scope>
    <source>
        <strain evidence="3">ATCC 20476 / IMI 206040</strain>
    </source>
</reference>
<dbReference type="SUPFAM" id="SSF75304">
    <property type="entry name" value="Amidase signature (AS) enzymes"/>
    <property type="match status" value="1"/>
</dbReference>
<gene>
    <name evidence="2" type="ORF">TRIATDRAFT_175067</name>
</gene>
<organism evidence="2 3">
    <name type="scientific">Hypocrea atroviridis (strain ATCC 20476 / IMI 206040)</name>
    <name type="common">Trichoderma atroviride</name>
    <dbReference type="NCBI Taxonomy" id="452589"/>
    <lineage>
        <taxon>Eukaryota</taxon>
        <taxon>Fungi</taxon>
        <taxon>Dikarya</taxon>
        <taxon>Ascomycota</taxon>
        <taxon>Pezizomycotina</taxon>
        <taxon>Sordariomycetes</taxon>
        <taxon>Hypocreomycetidae</taxon>
        <taxon>Hypocreales</taxon>
        <taxon>Hypocreaceae</taxon>
        <taxon>Trichoderma</taxon>
    </lineage>
</organism>
<dbReference type="OMA" id="NGRHSFY"/>
<feature type="domain" description="Amidase" evidence="1">
    <location>
        <begin position="25"/>
        <end position="458"/>
    </location>
</feature>
<protein>
    <recommendedName>
        <fullName evidence="1">Amidase domain-containing protein</fullName>
    </recommendedName>
</protein>
<evidence type="ECO:0000313" key="2">
    <source>
        <dbReference type="EMBL" id="EHK48802.1"/>
    </source>
</evidence>
<dbReference type="InterPro" id="IPR036928">
    <property type="entry name" value="AS_sf"/>
</dbReference>
<feature type="non-terminal residue" evidence="2">
    <location>
        <position position="477"/>
    </location>
</feature>
<feature type="non-terminal residue" evidence="2">
    <location>
        <position position="1"/>
    </location>
</feature>
<evidence type="ECO:0000259" key="1">
    <source>
        <dbReference type="Pfam" id="PF01425"/>
    </source>
</evidence>
<dbReference type="InterPro" id="IPR023631">
    <property type="entry name" value="Amidase_dom"/>
</dbReference>
<dbReference type="Proteomes" id="UP000005426">
    <property type="component" value="Unassembled WGS sequence"/>
</dbReference>
<dbReference type="Pfam" id="PF01425">
    <property type="entry name" value="Amidase"/>
    <property type="match status" value="1"/>
</dbReference>
<dbReference type="EMBL" id="ABDG02000018">
    <property type="protein sequence ID" value="EHK48802.1"/>
    <property type="molecule type" value="Genomic_DNA"/>
</dbReference>
<keyword evidence="3" id="KW-1185">Reference proteome</keyword>
<dbReference type="PANTHER" id="PTHR42678">
    <property type="entry name" value="AMIDASE"/>
    <property type="match status" value="1"/>
</dbReference>
<dbReference type="eggNOG" id="KOG1211">
    <property type="taxonomic scope" value="Eukaryota"/>
</dbReference>
<comment type="caution">
    <text evidence="2">The sequence shown here is derived from an EMBL/GenBank/DDBJ whole genome shotgun (WGS) entry which is preliminary data.</text>
</comment>
<sequence length="477" mass="51822">SIDLLTATAEDLQQLLKAGELTSVELVDRCFAQIDRHDNYLRAVLQRNPQARTVAATLDLERRNGHLRGPLHGIPILIKDNIATHPSLGMNTTGGSLALLTSRPSKSAEIIERVSRSNIMPGWSALGGQAQSAYTTGAVDLTDRVLGHSSPSGSSTGSAVGVSAGYSPLAIGTDTGGSLITPSTRAALYTLRPTMNLVPQDGLIPLSHSFDTVGPMAKSPADLANLLDVLTTPKGSEKRKFYSQITAGDFRDFKIGFLSPETWFFDSDLQRPVPEATAQIKKDTQAAYAKLALTAKSFKEVELVSIDAFEVNGRHSFYDIQAARFKPTFEAYLGTLEDSQVRSLDELIRFNQNHAEKELPPGKSPFITQNAATMTMSDQEHDFLLRHARKVGRDIGIDKTLKEYDVDLVIAPADSPVNLLVSAAGYPSATMPLSYLKYNGRPIGLVAFTTAGGEEMLLNFLRAYENTFPKRCPPSRL</sequence>
<dbReference type="HOGENOM" id="CLU_009600_14_3_1"/>
<dbReference type="PANTHER" id="PTHR42678:SF34">
    <property type="entry name" value="OS04G0183300 PROTEIN"/>
    <property type="match status" value="1"/>
</dbReference>
<name>G9NLP1_HYPAI</name>
<accession>G9NLP1</accession>
<proteinExistence type="predicted"/>
<dbReference type="OrthoDB" id="566138at2759"/>
<evidence type="ECO:0000313" key="3">
    <source>
        <dbReference type="Proteomes" id="UP000005426"/>
    </source>
</evidence>
<dbReference type="AlphaFoldDB" id="G9NLP1"/>
<dbReference type="Gene3D" id="3.90.1300.10">
    <property type="entry name" value="Amidase signature (AS) domain"/>
    <property type="match status" value="1"/>
</dbReference>
<dbReference type="STRING" id="452589.G9NLP1"/>